<evidence type="ECO:0000313" key="4">
    <source>
        <dbReference type="Proteomes" id="UP000539642"/>
    </source>
</evidence>
<comment type="caution">
    <text evidence="3">The sequence shown here is derived from an EMBL/GenBank/DDBJ whole genome shotgun (WGS) entry which is preliminary data.</text>
</comment>
<keyword evidence="1" id="KW-0472">Membrane</keyword>
<keyword evidence="4" id="KW-1185">Reference proteome</keyword>
<gene>
    <name evidence="3" type="ORF">HNQ81_003074</name>
</gene>
<evidence type="ECO:0000256" key="2">
    <source>
        <dbReference type="SAM" id="SignalP"/>
    </source>
</evidence>
<reference evidence="3 4" key="1">
    <citation type="submission" date="2020-08" db="EMBL/GenBank/DDBJ databases">
        <title>Genomic Encyclopedia of Type Strains, Phase IV (KMG-IV): sequencing the most valuable type-strain genomes for metagenomic binning, comparative biology and taxonomic classification.</title>
        <authorList>
            <person name="Goeker M."/>
        </authorList>
    </citation>
    <scope>NUCLEOTIDE SEQUENCE [LARGE SCALE GENOMIC DNA]</scope>
    <source>
        <strain evidence="3 4">DSM 28570</strain>
    </source>
</reference>
<evidence type="ECO:0000256" key="1">
    <source>
        <dbReference type="SAM" id="Phobius"/>
    </source>
</evidence>
<dbReference type="RefSeq" id="WP_183352128.1">
    <property type="nucleotide sequence ID" value="NZ_JACHEO010000023.1"/>
</dbReference>
<feature type="signal peptide" evidence="2">
    <location>
        <begin position="1"/>
        <end position="22"/>
    </location>
</feature>
<proteinExistence type="predicted"/>
<accession>A0A840UU52</accession>
<protein>
    <submittedName>
        <fullName evidence="3">Uncharacterized protein</fullName>
    </submittedName>
</protein>
<organism evidence="3 4">
    <name type="scientific">Desulfoprunum benzoelyticum</name>
    <dbReference type="NCBI Taxonomy" id="1506996"/>
    <lineage>
        <taxon>Bacteria</taxon>
        <taxon>Pseudomonadati</taxon>
        <taxon>Thermodesulfobacteriota</taxon>
        <taxon>Desulfobulbia</taxon>
        <taxon>Desulfobulbales</taxon>
        <taxon>Desulfobulbaceae</taxon>
        <taxon>Desulfoprunum</taxon>
    </lineage>
</organism>
<dbReference type="EMBL" id="JACHEO010000023">
    <property type="protein sequence ID" value="MBB5349322.1"/>
    <property type="molecule type" value="Genomic_DNA"/>
</dbReference>
<evidence type="ECO:0000313" key="3">
    <source>
        <dbReference type="EMBL" id="MBB5349322.1"/>
    </source>
</evidence>
<name>A0A840UU52_9BACT</name>
<feature type="transmembrane region" description="Helical" evidence="1">
    <location>
        <begin position="46"/>
        <end position="67"/>
    </location>
</feature>
<keyword evidence="1" id="KW-1133">Transmembrane helix</keyword>
<dbReference type="Proteomes" id="UP000539642">
    <property type="component" value="Unassembled WGS sequence"/>
</dbReference>
<keyword evidence="1" id="KW-0812">Transmembrane</keyword>
<sequence>MKKKIALLAMVLCVAGTTTAFARGGHHYYDRGYSHSYYGGRHHHNGVGIAFGVMGGLLLGSALIHAATPPPTVGYGYPTAAYPPAVVVRQPQICVEDRVVSGEWQISQYDGRRVWVSYPYPLTQRIQIPCY</sequence>
<keyword evidence="2" id="KW-0732">Signal</keyword>
<feature type="chain" id="PRO_5032277723" evidence="2">
    <location>
        <begin position="23"/>
        <end position="131"/>
    </location>
</feature>
<dbReference type="AlphaFoldDB" id="A0A840UU52"/>